<dbReference type="PATRIC" id="fig|1072256.5.peg.1275"/>
<keyword evidence="1" id="KW-0812">Transmembrane</keyword>
<dbReference type="Proteomes" id="UP000035548">
    <property type="component" value="Chromosome"/>
</dbReference>
<reference evidence="3" key="2">
    <citation type="submission" date="2015-05" db="EMBL/GenBank/DDBJ databases">
        <title>Complete genome sequence of Corynebacterium uterequi DSM 45634, isolated from the uterus of a maiden mare.</title>
        <authorList>
            <person name="Ruckert C."/>
            <person name="Albersmeier A."/>
            <person name="Winkler A."/>
            <person name="Tauch A."/>
        </authorList>
    </citation>
    <scope>NUCLEOTIDE SEQUENCE [LARGE SCALE GENOMIC DNA]</scope>
    <source>
        <strain evidence="3">DSM 45634</strain>
    </source>
</reference>
<dbReference type="AlphaFoldDB" id="A0A0G3HEX8"/>
<evidence type="ECO:0000313" key="3">
    <source>
        <dbReference type="Proteomes" id="UP000035548"/>
    </source>
</evidence>
<feature type="transmembrane region" description="Helical" evidence="1">
    <location>
        <begin position="80"/>
        <end position="102"/>
    </location>
</feature>
<sequence length="269" mass="28859">MNTPLDGAVAAELESGSPRIVGAGTVHPLQALSWGMTAAFANWQLWILLPASIVAAYLLSEGVLASSSLLAHGELASLTPVITVASSFLPLLVGPFVTNAVIRQLDRSKVGWADLVREVNFWPLLGITLLIAAMNTVIFGIFETPLFSSFFALTPDTLADAAAFRTFLLGLGLYFLVSTLVFPLFLFAPYYVADRQAGVGEALTKGLRDSLRNYLRLVLFFLLMLLVTVVVSFMTLGVGFVFVVAGFLLAAAYMYREAAGLPVGVAVKY</sequence>
<evidence type="ECO:0000256" key="1">
    <source>
        <dbReference type="SAM" id="Phobius"/>
    </source>
</evidence>
<reference evidence="2 3" key="1">
    <citation type="journal article" date="2015" name="Genome Announc.">
        <title>Virulence Factor Genes Detected in the Complete Genome Sequence of Corynebacterium uterequi DSM 45634, Isolated from the Uterus of a Maiden Mare.</title>
        <authorList>
            <person name="Ruckert C."/>
            <person name="Kriete M."/>
            <person name="Jaenicke S."/>
            <person name="Winkler A."/>
            <person name="Tauch A."/>
        </authorList>
    </citation>
    <scope>NUCLEOTIDE SEQUENCE [LARGE SCALE GENOMIC DNA]</scope>
    <source>
        <strain evidence="2 3">DSM 45634</strain>
    </source>
</reference>
<accession>A0A0G3HEX8</accession>
<feature type="transmembrane region" description="Helical" evidence="1">
    <location>
        <begin position="162"/>
        <end position="193"/>
    </location>
</feature>
<dbReference type="RefSeq" id="WP_047259724.1">
    <property type="nucleotide sequence ID" value="NZ_CP011546.1"/>
</dbReference>
<organism evidence="2 3">
    <name type="scientific">Corynebacterium uterequi</name>
    <dbReference type="NCBI Taxonomy" id="1072256"/>
    <lineage>
        <taxon>Bacteria</taxon>
        <taxon>Bacillati</taxon>
        <taxon>Actinomycetota</taxon>
        <taxon>Actinomycetes</taxon>
        <taxon>Mycobacteriales</taxon>
        <taxon>Corynebacteriaceae</taxon>
        <taxon>Corynebacterium</taxon>
    </lineage>
</organism>
<keyword evidence="1" id="KW-1133">Transmembrane helix</keyword>
<feature type="transmembrane region" description="Helical" evidence="1">
    <location>
        <begin position="122"/>
        <end position="142"/>
    </location>
</feature>
<dbReference type="EMBL" id="CP011546">
    <property type="protein sequence ID" value="AKK11280.1"/>
    <property type="molecule type" value="Genomic_DNA"/>
</dbReference>
<proteinExistence type="predicted"/>
<feature type="transmembrane region" description="Helical" evidence="1">
    <location>
        <begin position="40"/>
        <end position="60"/>
    </location>
</feature>
<protein>
    <recommendedName>
        <fullName evidence="4">Integral membrane protein</fullName>
    </recommendedName>
</protein>
<keyword evidence="3" id="KW-1185">Reference proteome</keyword>
<dbReference type="KEGG" id="cut:CUTER_06455"/>
<name>A0A0G3HEX8_9CORY</name>
<dbReference type="STRING" id="1072256.CUTER_06455"/>
<evidence type="ECO:0008006" key="4">
    <source>
        <dbReference type="Google" id="ProtNLM"/>
    </source>
</evidence>
<gene>
    <name evidence="2" type="ORF">CUTER_06455</name>
</gene>
<evidence type="ECO:0000313" key="2">
    <source>
        <dbReference type="EMBL" id="AKK11280.1"/>
    </source>
</evidence>
<keyword evidence="1" id="KW-0472">Membrane</keyword>
<feature type="transmembrane region" description="Helical" evidence="1">
    <location>
        <begin position="214"/>
        <end position="231"/>
    </location>
</feature>
<dbReference type="OrthoDB" id="4423941at2"/>